<name>A0A1C3UPK9_9HYPH</name>
<keyword evidence="3" id="KW-1185">Reference proteome</keyword>
<dbReference type="EMBL" id="FMAC01000002">
    <property type="protein sequence ID" value="SCB17344.1"/>
    <property type="molecule type" value="Genomic_DNA"/>
</dbReference>
<dbReference type="RefSeq" id="WP_075852592.1">
    <property type="nucleotide sequence ID" value="NZ_FMAC01000002.1"/>
</dbReference>
<sequence length="69" mass="7581">MTKTKDNLFKPEKLSAQAKSEQTTSIAKDILANETSARQKKTERLRALRLAQEAELGPAPKATKKGKKG</sequence>
<dbReference type="STRING" id="52131.GA0061100_102847"/>
<reference evidence="3" key="1">
    <citation type="submission" date="2016-08" db="EMBL/GenBank/DDBJ databases">
        <authorList>
            <person name="Varghese N."/>
            <person name="Submissions Spin"/>
        </authorList>
    </citation>
    <scope>NUCLEOTIDE SEQUENCE [LARGE SCALE GENOMIC DNA]</scope>
    <source>
        <strain evidence="3">CCBAU 57015</strain>
    </source>
</reference>
<gene>
    <name evidence="2" type="ORF">GA0061100_102847</name>
</gene>
<proteinExistence type="predicted"/>
<evidence type="ECO:0000313" key="2">
    <source>
        <dbReference type="EMBL" id="SCB17344.1"/>
    </source>
</evidence>
<dbReference type="Proteomes" id="UP000186228">
    <property type="component" value="Unassembled WGS sequence"/>
</dbReference>
<accession>A0A1C3UPK9</accession>
<evidence type="ECO:0000313" key="3">
    <source>
        <dbReference type="Proteomes" id="UP000186228"/>
    </source>
</evidence>
<dbReference type="OrthoDB" id="7917227at2"/>
<organism evidence="2 3">
    <name type="scientific">Rhizobium hainanense</name>
    <dbReference type="NCBI Taxonomy" id="52131"/>
    <lineage>
        <taxon>Bacteria</taxon>
        <taxon>Pseudomonadati</taxon>
        <taxon>Pseudomonadota</taxon>
        <taxon>Alphaproteobacteria</taxon>
        <taxon>Hyphomicrobiales</taxon>
        <taxon>Rhizobiaceae</taxon>
        <taxon>Rhizobium/Agrobacterium group</taxon>
        <taxon>Rhizobium</taxon>
    </lineage>
</organism>
<evidence type="ECO:0000256" key="1">
    <source>
        <dbReference type="SAM" id="MobiDB-lite"/>
    </source>
</evidence>
<evidence type="ECO:0008006" key="4">
    <source>
        <dbReference type="Google" id="ProtNLM"/>
    </source>
</evidence>
<protein>
    <recommendedName>
        <fullName evidence="4">Transcriptional regulator</fullName>
    </recommendedName>
</protein>
<feature type="compositionally biased region" description="Basic and acidic residues" evidence="1">
    <location>
        <begin position="1"/>
        <end position="13"/>
    </location>
</feature>
<dbReference type="AlphaFoldDB" id="A0A1C3UPK9"/>
<feature type="region of interest" description="Disordered" evidence="1">
    <location>
        <begin position="1"/>
        <end position="24"/>
    </location>
</feature>